<feature type="domain" description="Alpha-N-acetylglucosaminidase tim-barrel" evidence="3">
    <location>
        <begin position="131"/>
        <end position="494"/>
    </location>
</feature>
<dbReference type="EC" id="3.2.1.50" evidence="6"/>
<dbReference type="EMBL" id="JAVDRL010000001">
    <property type="protein sequence ID" value="MDR6529461.1"/>
    <property type="molecule type" value="Genomic_DNA"/>
</dbReference>
<feature type="signal peptide" evidence="2">
    <location>
        <begin position="1"/>
        <end position="29"/>
    </location>
</feature>
<dbReference type="InterPro" id="IPR024732">
    <property type="entry name" value="NAGLU_C"/>
</dbReference>
<evidence type="ECO:0000259" key="3">
    <source>
        <dbReference type="Pfam" id="PF05089"/>
    </source>
</evidence>
<evidence type="ECO:0000313" key="6">
    <source>
        <dbReference type="EMBL" id="MDR6529461.1"/>
    </source>
</evidence>
<feature type="domain" description="Alpha-N-acetylglucosaminidase C-terminal" evidence="5">
    <location>
        <begin position="503"/>
        <end position="762"/>
    </location>
</feature>
<organism evidence="6 7">
    <name type="scientific">Caulobacter rhizosphaerae</name>
    <dbReference type="NCBI Taxonomy" id="2010972"/>
    <lineage>
        <taxon>Bacteria</taxon>
        <taxon>Pseudomonadati</taxon>
        <taxon>Pseudomonadota</taxon>
        <taxon>Alphaproteobacteria</taxon>
        <taxon>Caulobacterales</taxon>
        <taxon>Caulobacteraceae</taxon>
        <taxon>Caulobacter</taxon>
    </lineage>
</organism>
<keyword evidence="1 6" id="KW-0378">Hydrolase</keyword>
<keyword evidence="6" id="KW-0326">Glycosidase</keyword>
<dbReference type="Pfam" id="PF12971">
    <property type="entry name" value="NAGLU_N"/>
    <property type="match status" value="1"/>
</dbReference>
<feature type="chain" id="PRO_5045960388" evidence="2">
    <location>
        <begin position="30"/>
        <end position="774"/>
    </location>
</feature>
<dbReference type="GO" id="GO:0004561">
    <property type="term" value="F:alpha-N-acetylglucosaminidase activity"/>
    <property type="evidence" value="ECO:0007669"/>
    <property type="project" value="UniProtKB-EC"/>
</dbReference>
<dbReference type="InterPro" id="IPR006311">
    <property type="entry name" value="TAT_signal"/>
</dbReference>
<reference evidence="6 7" key="1">
    <citation type="submission" date="2023-07" db="EMBL/GenBank/DDBJ databases">
        <title>Sorghum-associated microbial communities from plants grown in Nebraska, USA.</title>
        <authorList>
            <person name="Schachtman D."/>
        </authorList>
    </citation>
    <scope>NUCLEOTIDE SEQUENCE [LARGE SCALE GENOMIC DNA]</scope>
    <source>
        <strain evidence="6 7">DS2154</strain>
    </source>
</reference>
<evidence type="ECO:0000259" key="5">
    <source>
        <dbReference type="Pfam" id="PF12972"/>
    </source>
</evidence>
<dbReference type="PANTHER" id="PTHR12872:SF1">
    <property type="entry name" value="ALPHA-N-ACETYLGLUCOSAMINIDASE"/>
    <property type="match status" value="1"/>
</dbReference>
<dbReference type="InterPro" id="IPR024240">
    <property type="entry name" value="NAGLU_N"/>
</dbReference>
<gene>
    <name evidence="6" type="ORF">J2800_000176</name>
</gene>
<keyword evidence="7" id="KW-1185">Reference proteome</keyword>
<dbReference type="Gene3D" id="1.20.120.670">
    <property type="entry name" value="N-acetyl-b-d-glucoasminidase"/>
    <property type="match status" value="1"/>
</dbReference>
<sequence>MSPRPSRRQTLKQALAAVALTAAPSFASATTGEVGGTAAARASLERLFGKRLGGAALDLAPRGVHPWYAVSGKAGKVSITGDSPVALVRGAYAYLRQAGLAHVSWEGDRVDLPARLPDADTGRVASPFGHRAYLNTCTYGYTTPWWGWARWTREIDWMAAHGVDMPLAMEGQEHVWRALWREFGLTEAELAAYFSGPAFTPWQRMGNIEGYSAPLPSRWIDKKKDLQVRILGRMRSLGMTPILPAFGGYVPKAFAQKHPKARIYRMRPWEGFHETYWLDPGDPLFARIAGRFLALYTQTYGAGTYYLADSFNEMLPPINADGADARDAAYGDGVANAAATKAKVEIDPALKAKRLAAYGKAIYDSIRQARPDAVWVMQGWLFGADSHFWDPSAISAYLSLVPDDKLMVLDIGNDRYPDVWKNAKAFGGKPWIYGYVHNYGGSNPVYGDLGYYRRDMTAIASNPDTGKLAGFGMFPEGLHNNSIVYEAAYDLAWSAGQETQAAWLSTYARSRYGRTTPALDAAMDQLVQAAYSSRYWSPRWWKSKAGAYLFFKRPTATIGEFPGHPGDRAQLDAAVRALAAQARAFAGQPFFVLDLVDAVRHLASLEIDDQLQAAVAAYRRGDAAAGDRARRAVEALALSIDALLGVQPETLATWIDDARAYGDTPADAAAYVANAKAQVTIWGGEGNLNDYASKAWQGLYRDFYLPRWSRFLDVLKAAGTGAFDEAVVTRDAIAWERAWVAADTVYRRERPADPVGGVQALIARLDEARKNRNG</sequence>
<accession>A0ABU1MTH9</accession>
<feature type="domain" description="Alpha-N-acetylglucosaminidase N-terminal" evidence="4">
    <location>
        <begin position="38"/>
        <end position="117"/>
    </location>
</feature>
<dbReference type="RefSeq" id="WP_310028306.1">
    <property type="nucleotide sequence ID" value="NZ_JAVDRL010000001.1"/>
</dbReference>
<dbReference type="Pfam" id="PF12972">
    <property type="entry name" value="NAGLU_C"/>
    <property type="match status" value="1"/>
</dbReference>
<dbReference type="Proteomes" id="UP001262754">
    <property type="component" value="Unassembled WGS sequence"/>
</dbReference>
<evidence type="ECO:0000256" key="2">
    <source>
        <dbReference type="SAM" id="SignalP"/>
    </source>
</evidence>
<keyword evidence="2" id="KW-0732">Signal</keyword>
<evidence type="ECO:0000256" key="1">
    <source>
        <dbReference type="ARBA" id="ARBA00022801"/>
    </source>
</evidence>
<protein>
    <submittedName>
        <fullName evidence="6">Alpha-N-acetylglucosaminidase</fullName>
        <ecNumber evidence="6">3.2.1.50</ecNumber>
    </submittedName>
</protein>
<evidence type="ECO:0000313" key="7">
    <source>
        <dbReference type="Proteomes" id="UP001262754"/>
    </source>
</evidence>
<proteinExistence type="predicted"/>
<evidence type="ECO:0000259" key="4">
    <source>
        <dbReference type="Pfam" id="PF12971"/>
    </source>
</evidence>
<name>A0ABU1MTH9_9CAUL</name>
<comment type="caution">
    <text evidence="6">The sequence shown here is derived from an EMBL/GenBank/DDBJ whole genome shotgun (WGS) entry which is preliminary data.</text>
</comment>
<dbReference type="InterPro" id="IPR029018">
    <property type="entry name" value="Hex-like_dom2"/>
</dbReference>
<dbReference type="InterPro" id="IPR007781">
    <property type="entry name" value="NAGLU"/>
</dbReference>
<dbReference type="Gene3D" id="3.30.379.10">
    <property type="entry name" value="Chitobiase/beta-hexosaminidase domain 2-like"/>
    <property type="match status" value="1"/>
</dbReference>
<dbReference type="PANTHER" id="PTHR12872">
    <property type="entry name" value="ALPHA-N-ACETYLGLUCOSAMINIDASE"/>
    <property type="match status" value="1"/>
</dbReference>
<dbReference type="InterPro" id="IPR024733">
    <property type="entry name" value="NAGLU_tim-barrel"/>
</dbReference>
<dbReference type="Gene3D" id="3.20.20.80">
    <property type="entry name" value="Glycosidases"/>
    <property type="match status" value="1"/>
</dbReference>
<dbReference type="PROSITE" id="PS51318">
    <property type="entry name" value="TAT"/>
    <property type="match status" value="1"/>
</dbReference>
<dbReference type="Pfam" id="PF05089">
    <property type="entry name" value="NAGLU"/>
    <property type="match status" value="1"/>
</dbReference>